<evidence type="ECO:0000256" key="1">
    <source>
        <dbReference type="ARBA" id="ARBA00006525"/>
    </source>
</evidence>
<keyword evidence="5" id="KW-1185">Reference proteome</keyword>
<dbReference type="InterPro" id="IPR036388">
    <property type="entry name" value="WH-like_DNA-bd_sf"/>
</dbReference>
<dbReference type="GO" id="GO:0009294">
    <property type="term" value="P:DNA-mediated transformation"/>
    <property type="evidence" value="ECO:0007669"/>
    <property type="project" value="InterPro"/>
</dbReference>
<feature type="domain" description="Smf/DprA SLOG" evidence="2">
    <location>
        <begin position="82"/>
        <end position="289"/>
    </location>
</feature>
<evidence type="ECO:0000259" key="2">
    <source>
        <dbReference type="Pfam" id="PF02481"/>
    </source>
</evidence>
<dbReference type="Proteomes" id="UP000033632">
    <property type="component" value="Unassembled WGS sequence"/>
</dbReference>
<gene>
    <name evidence="4" type="ORF">VE25_00865</name>
</gene>
<dbReference type="InterPro" id="IPR057666">
    <property type="entry name" value="DrpA_SLOG"/>
</dbReference>
<dbReference type="AlphaFoldDB" id="A0A0F5FYP3"/>
<dbReference type="Pfam" id="PF02481">
    <property type="entry name" value="DNA_processg_A"/>
    <property type="match status" value="1"/>
</dbReference>
<dbReference type="InterPro" id="IPR003488">
    <property type="entry name" value="DprA"/>
</dbReference>
<dbReference type="OrthoDB" id="9785707at2"/>
<reference evidence="4 5" key="1">
    <citation type="submission" date="2015-03" db="EMBL/GenBank/DDBJ databases">
        <authorList>
            <person name="Hassan Y.I."/>
            <person name="Lepp D."/>
            <person name="Li X.-Z."/>
            <person name="Zhou T."/>
        </authorList>
    </citation>
    <scope>NUCLEOTIDE SEQUENCE [LARGE SCALE GENOMIC DNA]</scope>
    <source>
        <strain evidence="4 5">BD-c194</strain>
    </source>
</reference>
<evidence type="ECO:0000313" key="5">
    <source>
        <dbReference type="Proteomes" id="UP000033632"/>
    </source>
</evidence>
<dbReference type="SUPFAM" id="SSF102405">
    <property type="entry name" value="MCP/YpsA-like"/>
    <property type="match status" value="1"/>
</dbReference>
<proteinExistence type="inferred from homology"/>
<dbReference type="Pfam" id="PF21102">
    <property type="entry name" value="DprA_N"/>
    <property type="match status" value="1"/>
</dbReference>
<dbReference type="EMBL" id="JZEX01000020">
    <property type="protein sequence ID" value="KKB13670.1"/>
    <property type="molecule type" value="Genomic_DNA"/>
</dbReference>
<organism evidence="4 5">
    <name type="scientific">Devosia geojensis</name>
    <dbReference type="NCBI Taxonomy" id="443610"/>
    <lineage>
        <taxon>Bacteria</taxon>
        <taxon>Pseudomonadati</taxon>
        <taxon>Pseudomonadota</taxon>
        <taxon>Alphaproteobacteria</taxon>
        <taxon>Hyphomicrobiales</taxon>
        <taxon>Devosiaceae</taxon>
        <taxon>Devosia</taxon>
    </lineage>
</organism>
<dbReference type="Gene3D" id="1.10.10.10">
    <property type="entry name" value="Winged helix-like DNA-binding domain superfamily/Winged helix DNA-binding domain"/>
    <property type="match status" value="1"/>
</dbReference>
<dbReference type="RefSeq" id="WP_046106685.1">
    <property type="nucleotide sequence ID" value="NZ_JZEX01000020.1"/>
</dbReference>
<dbReference type="InterPro" id="IPR041614">
    <property type="entry name" value="DprA_WH"/>
</dbReference>
<protein>
    <submittedName>
        <fullName evidence="4">DNA processing protein DprA</fullName>
    </submittedName>
</protein>
<dbReference type="Pfam" id="PF17782">
    <property type="entry name" value="WHD_DprA"/>
    <property type="match status" value="1"/>
</dbReference>
<sequence>MGERPGSIALSRPQRLAWLRLLRTENVGPVTFRQLLNRFGSAEAALDALPELVRNTGRGVRITTQMQAEDELAAIEAVGARLVASGEADYPGHLRFIPAAPPLVTIAGGESLDWQRTVGIVGARNASSAGQKMTRTLALDLGERGYTIVSGLARGIDAAAHRASLTTGTVAVLAGGLDRIYPDENIPLAQEILDHGGALLTEMPMGWEPRARDFPRRNRLVSGLSLGIVVVEAAKRSGSLITARLALEQNRDVFAVPGSPLDPRAEGGNALIQQGAKLVTCAADIIETLASADPARTTLFDPDWEPDLDALGDSLDLPPPSSDDRSRLIEALSTTPVAVDDIISQTGLAVSAIQMLLLELDLAGRIEWSSGQLVALRYE</sequence>
<dbReference type="PATRIC" id="fig|443610.3.peg.2628"/>
<evidence type="ECO:0000259" key="3">
    <source>
        <dbReference type="Pfam" id="PF17782"/>
    </source>
</evidence>
<dbReference type="NCBIfam" id="TIGR00732">
    <property type="entry name" value="dprA"/>
    <property type="match status" value="1"/>
</dbReference>
<dbReference type="PANTHER" id="PTHR43022">
    <property type="entry name" value="PROTEIN SMF"/>
    <property type="match status" value="1"/>
</dbReference>
<feature type="domain" description="DprA winged helix" evidence="3">
    <location>
        <begin position="318"/>
        <end position="371"/>
    </location>
</feature>
<comment type="caution">
    <text evidence="4">The sequence shown here is derived from an EMBL/GenBank/DDBJ whole genome shotgun (WGS) entry which is preliminary data.</text>
</comment>
<accession>A0A0F5FYP3</accession>
<comment type="similarity">
    <text evidence="1">Belongs to the DprA/Smf family.</text>
</comment>
<name>A0A0F5FYP3_9HYPH</name>
<evidence type="ECO:0000313" key="4">
    <source>
        <dbReference type="EMBL" id="KKB13670.1"/>
    </source>
</evidence>
<dbReference type="STRING" id="443610.VE25_00865"/>
<dbReference type="PANTHER" id="PTHR43022:SF1">
    <property type="entry name" value="PROTEIN SMF"/>
    <property type="match status" value="1"/>
</dbReference>
<dbReference type="Gene3D" id="3.40.50.450">
    <property type="match status" value="1"/>
</dbReference>